<dbReference type="Proteomes" id="UP001225598">
    <property type="component" value="Chromosome"/>
</dbReference>
<accession>A0ABY8VC40</accession>
<dbReference type="EMBL" id="CP126969">
    <property type="protein sequence ID" value="WIM67048.1"/>
    <property type="molecule type" value="Genomic_DNA"/>
</dbReference>
<keyword evidence="1" id="KW-0732">Signal</keyword>
<keyword evidence="3" id="KW-1185">Reference proteome</keyword>
<name>A0ABY8VC40_9CORY</name>
<sequence length="115" mass="12849">MTTTLAAPIITWQPVCAAPTTFVLTISGMPVALRGEVEELMAVYLPPAETSNLPGQDIWDMTWFTRWRRDKTTFGARAVACREVLQAPRDDMKRFERVVAKLASDYGFSATLRPA</sequence>
<dbReference type="RefSeq" id="WP_284823858.1">
    <property type="nucleotide sequence ID" value="NZ_CP126969.1"/>
</dbReference>
<reference evidence="2 3" key="1">
    <citation type="submission" date="2023-05" db="EMBL/GenBank/DDBJ databases">
        <title>Corynebacterium suedekumii sp. nov. and Corynebacterium breve sp. nov. isolated from raw cow's milk.</title>
        <authorList>
            <person name="Baer M.K."/>
            <person name="Mehl L."/>
            <person name="Hellmuth R."/>
            <person name="Marke G."/>
            <person name="Lipski A."/>
        </authorList>
    </citation>
    <scope>NUCLEOTIDE SEQUENCE [LARGE SCALE GENOMIC DNA]</scope>
    <source>
        <strain evidence="2 3">R4</strain>
    </source>
</reference>
<proteinExistence type="predicted"/>
<gene>
    <name evidence="2" type="ORF">QP027_07900</name>
</gene>
<organism evidence="2 3">
    <name type="scientific">Corynebacterium breve</name>
    <dbReference type="NCBI Taxonomy" id="3049799"/>
    <lineage>
        <taxon>Bacteria</taxon>
        <taxon>Bacillati</taxon>
        <taxon>Actinomycetota</taxon>
        <taxon>Actinomycetes</taxon>
        <taxon>Mycobacteriales</taxon>
        <taxon>Corynebacteriaceae</taxon>
        <taxon>Corynebacterium</taxon>
    </lineage>
</organism>
<evidence type="ECO:0000256" key="1">
    <source>
        <dbReference type="SAM" id="SignalP"/>
    </source>
</evidence>
<protein>
    <submittedName>
        <fullName evidence="2">Uncharacterized protein</fullName>
    </submittedName>
</protein>
<feature type="chain" id="PRO_5046998867" evidence="1">
    <location>
        <begin position="18"/>
        <end position="115"/>
    </location>
</feature>
<evidence type="ECO:0000313" key="3">
    <source>
        <dbReference type="Proteomes" id="UP001225598"/>
    </source>
</evidence>
<feature type="signal peptide" evidence="1">
    <location>
        <begin position="1"/>
        <end position="17"/>
    </location>
</feature>
<evidence type="ECO:0000313" key="2">
    <source>
        <dbReference type="EMBL" id="WIM67048.1"/>
    </source>
</evidence>